<sequence length="63" mass="6993">MTQPIPEFTTSTNQPSNLSLVKSAQNSASTYVFTQNKGMLRINFKLRNTQKEGENIAVDLMTG</sequence>
<dbReference type="Proteomes" id="UP001234178">
    <property type="component" value="Unassembled WGS sequence"/>
</dbReference>
<gene>
    <name evidence="1" type="ORF">OUZ56_005102</name>
</gene>
<evidence type="ECO:0000313" key="1">
    <source>
        <dbReference type="EMBL" id="KAK4003334.1"/>
    </source>
</evidence>
<reference evidence="1 2" key="1">
    <citation type="journal article" date="2023" name="Nucleic Acids Res.">
        <title>The hologenome of Daphnia magna reveals possible DNA methylation and microbiome-mediated evolution of the host genome.</title>
        <authorList>
            <person name="Chaturvedi A."/>
            <person name="Li X."/>
            <person name="Dhandapani V."/>
            <person name="Marshall H."/>
            <person name="Kissane S."/>
            <person name="Cuenca-Cambronero M."/>
            <person name="Asole G."/>
            <person name="Calvet F."/>
            <person name="Ruiz-Romero M."/>
            <person name="Marangio P."/>
            <person name="Guigo R."/>
            <person name="Rago D."/>
            <person name="Mirbahai L."/>
            <person name="Eastwood N."/>
            <person name="Colbourne J.K."/>
            <person name="Zhou J."/>
            <person name="Mallon E."/>
            <person name="Orsini L."/>
        </authorList>
    </citation>
    <scope>NUCLEOTIDE SEQUENCE [LARGE SCALE GENOMIC DNA]</scope>
    <source>
        <strain evidence="1">LRV0_1</strain>
    </source>
</reference>
<organism evidence="1 2">
    <name type="scientific">Daphnia magna</name>
    <dbReference type="NCBI Taxonomy" id="35525"/>
    <lineage>
        <taxon>Eukaryota</taxon>
        <taxon>Metazoa</taxon>
        <taxon>Ecdysozoa</taxon>
        <taxon>Arthropoda</taxon>
        <taxon>Crustacea</taxon>
        <taxon>Branchiopoda</taxon>
        <taxon>Diplostraca</taxon>
        <taxon>Cladocera</taxon>
        <taxon>Anomopoda</taxon>
        <taxon>Daphniidae</taxon>
        <taxon>Daphnia</taxon>
    </lineage>
</organism>
<protein>
    <submittedName>
        <fullName evidence="1">Uncharacterized protein</fullName>
    </submittedName>
</protein>
<keyword evidence="2" id="KW-1185">Reference proteome</keyword>
<accession>A0ABQ9YRU0</accession>
<name>A0ABQ9YRU0_9CRUS</name>
<comment type="caution">
    <text evidence="1">The sequence shown here is derived from an EMBL/GenBank/DDBJ whole genome shotgun (WGS) entry which is preliminary data.</text>
</comment>
<evidence type="ECO:0000313" key="2">
    <source>
        <dbReference type="Proteomes" id="UP001234178"/>
    </source>
</evidence>
<proteinExistence type="predicted"/>
<dbReference type="EMBL" id="JAOYFB010000001">
    <property type="protein sequence ID" value="KAK4003334.1"/>
    <property type="molecule type" value="Genomic_DNA"/>
</dbReference>